<dbReference type="Proteomes" id="UP000240206">
    <property type="component" value="Unassembled WGS sequence"/>
</dbReference>
<dbReference type="AlphaFoldDB" id="A0A2P7EHV9"/>
<proteinExistence type="predicted"/>
<dbReference type="STRING" id="1910958.BTM30_03370"/>
<dbReference type="EMBL" id="PXVC01000002">
    <property type="protein sequence ID" value="PSI02793.1"/>
    <property type="molecule type" value="Genomic_DNA"/>
</dbReference>
<evidence type="ECO:0000313" key="1">
    <source>
        <dbReference type="EMBL" id="PSI02793.1"/>
    </source>
</evidence>
<gene>
    <name evidence="1" type="ORF">C7K08_01120</name>
</gene>
<evidence type="ECO:0000313" key="2">
    <source>
        <dbReference type="Proteomes" id="UP000240206"/>
    </source>
</evidence>
<keyword evidence="2" id="KW-1185">Reference proteome</keyword>
<sequence>MLSAIGIELRINCQHLSLASSTPLPKARNTLQYVAGQLCQVMLHLQFLEELAQRRRGPIRKRLEPDWRDAGIDLLYSVNRLADMLDAVDGPSDKQARSELIDYTEASIRRLERIRYRLSQRGA</sequence>
<organism evidence="1 2">
    <name type="scientific">Synechococcus lacustris str. Tous</name>
    <dbReference type="NCBI Taxonomy" id="1910958"/>
    <lineage>
        <taxon>Bacteria</taxon>
        <taxon>Bacillati</taxon>
        <taxon>Cyanobacteriota</taxon>
        <taxon>Cyanophyceae</taxon>
        <taxon>Synechococcales</taxon>
        <taxon>Synechococcaceae</taxon>
        <taxon>Synechococcus</taxon>
    </lineage>
</organism>
<reference evidence="2" key="1">
    <citation type="submission" date="2018-03" db="EMBL/GenBank/DDBJ databases">
        <title>Ecological and genomic features of two cosmopolitan and abundant freshwater picocyanobacteria.</title>
        <authorList>
            <person name="Cabello-Yeves P.J."/>
            <person name="Picazo A."/>
            <person name="Camacho A."/>
            <person name="Callieri C."/>
            <person name="Rosselli R."/>
            <person name="Roda-Garcia J."/>
            <person name="Coutinho F.H."/>
            <person name="Rodriguez-Valera F."/>
        </authorList>
    </citation>
    <scope>NUCLEOTIDE SEQUENCE [LARGE SCALE GENOMIC DNA]</scope>
    <source>
        <strain evidence="2">Tous</strain>
    </source>
</reference>
<protein>
    <submittedName>
        <fullName evidence="1">Uncharacterized protein</fullName>
    </submittedName>
</protein>
<accession>A0A2P7EHV9</accession>
<comment type="caution">
    <text evidence="1">The sequence shown here is derived from an EMBL/GenBank/DDBJ whole genome shotgun (WGS) entry which is preliminary data.</text>
</comment>
<name>A0A2P7EHV9_9SYNE</name>